<keyword evidence="3" id="KW-1185">Reference proteome</keyword>
<feature type="region of interest" description="Disordered" evidence="1">
    <location>
        <begin position="1"/>
        <end position="25"/>
    </location>
</feature>
<protein>
    <submittedName>
        <fullName evidence="2">Uncharacterized protein</fullName>
    </submittedName>
</protein>
<accession>A0ABR5LK05</accession>
<evidence type="ECO:0000313" key="2">
    <source>
        <dbReference type="EMBL" id="KPG25366.1"/>
    </source>
</evidence>
<proteinExistence type="predicted"/>
<evidence type="ECO:0000256" key="1">
    <source>
        <dbReference type="SAM" id="MobiDB-lite"/>
    </source>
</evidence>
<feature type="compositionally biased region" description="Low complexity" evidence="1">
    <location>
        <begin position="38"/>
        <end position="60"/>
    </location>
</feature>
<name>A0ABR5LK05_9MYCO</name>
<sequence>MFGKKKHKRSDPSTTSDSPRSHDSYTPTSYYDWGGSAGSCDTSGSSSCDFSSVSCDGGSF</sequence>
<evidence type="ECO:0000313" key="3">
    <source>
        <dbReference type="Proteomes" id="UP000037962"/>
    </source>
</evidence>
<gene>
    <name evidence="2" type="ORF">AN912_27285</name>
</gene>
<organism evidence="2 3">
    <name type="scientific">Mycobacteroides immunogenum</name>
    <dbReference type="NCBI Taxonomy" id="83262"/>
    <lineage>
        <taxon>Bacteria</taxon>
        <taxon>Bacillati</taxon>
        <taxon>Actinomycetota</taxon>
        <taxon>Actinomycetes</taxon>
        <taxon>Mycobacteriales</taxon>
        <taxon>Mycobacteriaceae</taxon>
        <taxon>Mycobacteroides</taxon>
    </lineage>
</organism>
<dbReference type="Proteomes" id="UP000037962">
    <property type="component" value="Unassembled WGS sequence"/>
</dbReference>
<comment type="caution">
    <text evidence="2">The sequence shown here is derived from an EMBL/GenBank/DDBJ whole genome shotgun (WGS) entry which is preliminary data.</text>
</comment>
<reference evidence="2 3" key="1">
    <citation type="submission" date="2015-09" db="EMBL/GenBank/DDBJ databases">
        <title>Genome Sequences of Mycobacterium immunogenum Isolates, Recuperated from a Chloraminated Drinking Water Distribution System Simulator Subjected to Episodes of Nitrification.</title>
        <authorList>
            <person name="Gomez-Alvarez V."/>
            <person name="Revetta R.P."/>
        </authorList>
    </citation>
    <scope>NUCLEOTIDE SEQUENCE [LARGE SCALE GENOMIC DNA]</scope>
    <source>
        <strain evidence="2 3">H076</strain>
    </source>
</reference>
<dbReference type="EMBL" id="LJFS01000055">
    <property type="protein sequence ID" value="KPG25366.1"/>
    <property type="molecule type" value="Genomic_DNA"/>
</dbReference>
<feature type="region of interest" description="Disordered" evidence="1">
    <location>
        <begin position="37"/>
        <end position="60"/>
    </location>
</feature>